<evidence type="ECO:0000259" key="6">
    <source>
        <dbReference type="Pfam" id="PF13664"/>
    </source>
</evidence>
<dbReference type="InterPro" id="IPR025423">
    <property type="entry name" value="TMEM205-like"/>
</dbReference>
<dbReference type="GO" id="GO:0016020">
    <property type="term" value="C:membrane"/>
    <property type="evidence" value="ECO:0007669"/>
    <property type="project" value="UniProtKB-SubCell"/>
</dbReference>
<dbReference type="Pfam" id="PF13664">
    <property type="entry name" value="DUF4149"/>
    <property type="match status" value="1"/>
</dbReference>
<dbReference type="Proteomes" id="UP000501726">
    <property type="component" value="Chromosome"/>
</dbReference>
<sequence>MQATLGYLVTPLLFAKLDSKTAGDLAAFLFAFFSYVVMFFALLSLLILYGASSVGRSLARWPVWLVLLFTAFAHFVLGSWMAEIKAHYPQGLDKQAAEWVLFMQIHGIYQLLYLVVFIVLIGWAWRLMQNDK</sequence>
<dbReference type="KEGG" id="tse:THMIRHAS_16080"/>
<evidence type="ECO:0000256" key="3">
    <source>
        <dbReference type="ARBA" id="ARBA00022989"/>
    </source>
</evidence>
<feature type="transmembrane region" description="Helical" evidence="5">
    <location>
        <begin position="25"/>
        <end position="49"/>
    </location>
</feature>
<keyword evidence="4 5" id="KW-0472">Membrane</keyword>
<dbReference type="EMBL" id="AP021889">
    <property type="protein sequence ID" value="BBP46235.1"/>
    <property type="molecule type" value="Genomic_DNA"/>
</dbReference>
<accession>A0A6F8PVT6</accession>
<keyword evidence="3 5" id="KW-1133">Transmembrane helix</keyword>
<feature type="transmembrane region" description="Helical" evidence="5">
    <location>
        <begin position="101"/>
        <end position="125"/>
    </location>
</feature>
<evidence type="ECO:0000256" key="5">
    <source>
        <dbReference type="SAM" id="Phobius"/>
    </source>
</evidence>
<dbReference type="AlphaFoldDB" id="A0A6F8PVT6"/>
<organism evidence="7 8">
    <name type="scientific">Thiosulfatimonas sediminis</name>
    <dbReference type="NCBI Taxonomy" id="2675054"/>
    <lineage>
        <taxon>Bacteria</taxon>
        <taxon>Pseudomonadati</taxon>
        <taxon>Pseudomonadota</taxon>
        <taxon>Gammaproteobacteria</taxon>
        <taxon>Thiotrichales</taxon>
        <taxon>Piscirickettsiaceae</taxon>
        <taxon>Thiosulfatimonas</taxon>
    </lineage>
</organism>
<gene>
    <name evidence="7" type="ORF">THMIRHAS_16080</name>
</gene>
<keyword evidence="2 5" id="KW-0812">Transmembrane</keyword>
<evidence type="ECO:0000256" key="4">
    <source>
        <dbReference type="ARBA" id="ARBA00023136"/>
    </source>
</evidence>
<evidence type="ECO:0000256" key="2">
    <source>
        <dbReference type="ARBA" id="ARBA00022692"/>
    </source>
</evidence>
<feature type="domain" description="TMEM205-like" evidence="6">
    <location>
        <begin position="1"/>
        <end position="86"/>
    </location>
</feature>
<evidence type="ECO:0000256" key="1">
    <source>
        <dbReference type="ARBA" id="ARBA00004370"/>
    </source>
</evidence>
<name>A0A6F8PVT6_9GAMM</name>
<comment type="subcellular location">
    <subcellularLocation>
        <location evidence="1">Membrane</location>
    </subcellularLocation>
</comment>
<reference evidence="8" key="1">
    <citation type="submission" date="2019-11" db="EMBL/GenBank/DDBJ databases">
        <title>Isolation and characterization of two novel species in the genus Thiomicrorhabdus.</title>
        <authorList>
            <person name="Mochizuki J."/>
            <person name="Kojima H."/>
            <person name="Fukui M."/>
        </authorList>
    </citation>
    <scope>NUCLEOTIDE SEQUENCE [LARGE SCALE GENOMIC DNA]</scope>
    <source>
        <strain evidence="8">aks77</strain>
    </source>
</reference>
<evidence type="ECO:0000313" key="8">
    <source>
        <dbReference type="Proteomes" id="UP000501726"/>
    </source>
</evidence>
<keyword evidence="8" id="KW-1185">Reference proteome</keyword>
<feature type="transmembrane region" description="Helical" evidence="5">
    <location>
        <begin position="61"/>
        <end position="81"/>
    </location>
</feature>
<proteinExistence type="predicted"/>
<evidence type="ECO:0000313" key="7">
    <source>
        <dbReference type="EMBL" id="BBP46235.1"/>
    </source>
</evidence>
<protein>
    <recommendedName>
        <fullName evidence="6">TMEM205-like domain-containing protein</fullName>
    </recommendedName>
</protein>